<proteinExistence type="predicted"/>
<evidence type="ECO:0000313" key="3">
    <source>
        <dbReference type="Proteomes" id="UP001597023"/>
    </source>
</evidence>
<keyword evidence="1" id="KW-1133">Transmembrane helix</keyword>
<comment type="caution">
    <text evidence="2">The sequence shown here is derived from an EMBL/GenBank/DDBJ whole genome shotgun (WGS) entry which is preliminary data.</text>
</comment>
<gene>
    <name evidence="2" type="ORF">ACFQZ6_34235</name>
</gene>
<name>A0ABW2WI46_9ACTN</name>
<feature type="transmembrane region" description="Helical" evidence="1">
    <location>
        <begin position="34"/>
        <end position="53"/>
    </location>
</feature>
<protein>
    <recommendedName>
        <fullName evidence="4">Integral membrane protein</fullName>
    </recommendedName>
</protein>
<evidence type="ECO:0000256" key="1">
    <source>
        <dbReference type="SAM" id="Phobius"/>
    </source>
</evidence>
<dbReference type="RefSeq" id="WP_381617447.1">
    <property type="nucleotide sequence ID" value="NZ_JBHTEB010000001.1"/>
</dbReference>
<evidence type="ECO:0000313" key="2">
    <source>
        <dbReference type="EMBL" id="MFD0319190.1"/>
    </source>
</evidence>
<organism evidence="2 3">
    <name type="scientific">Streptomyces flavalbus</name>
    <dbReference type="NCBI Taxonomy" id="2665155"/>
    <lineage>
        <taxon>Bacteria</taxon>
        <taxon>Bacillati</taxon>
        <taxon>Actinomycetota</taxon>
        <taxon>Actinomycetes</taxon>
        <taxon>Kitasatosporales</taxon>
        <taxon>Streptomycetaceae</taxon>
        <taxon>Streptomyces</taxon>
    </lineage>
</organism>
<keyword evidence="3" id="KW-1185">Reference proteome</keyword>
<evidence type="ECO:0008006" key="4">
    <source>
        <dbReference type="Google" id="ProtNLM"/>
    </source>
</evidence>
<feature type="transmembrane region" description="Helical" evidence="1">
    <location>
        <begin position="65"/>
        <end position="85"/>
    </location>
</feature>
<dbReference type="EMBL" id="JBHTEB010000001">
    <property type="protein sequence ID" value="MFD0319190.1"/>
    <property type="molecule type" value="Genomic_DNA"/>
</dbReference>
<reference evidence="3" key="1">
    <citation type="journal article" date="2019" name="Int. J. Syst. Evol. Microbiol.">
        <title>The Global Catalogue of Microorganisms (GCM) 10K type strain sequencing project: providing services to taxonomists for standard genome sequencing and annotation.</title>
        <authorList>
            <consortium name="The Broad Institute Genomics Platform"/>
            <consortium name="The Broad Institute Genome Sequencing Center for Infectious Disease"/>
            <person name="Wu L."/>
            <person name="Ma J."/>
        </authorList>
    </citation>
    <scope>NUCLEOTIDE SEQUENCE [LARGE SCALE GENOMIC DNA]</scope>
    <source>
        <strain evidence="3">CGMCC 4.7400</strain>
    </source>
</reference>
<dbReference type="Proteomes" id="UP001597023">
    <property type="component" value="Unassembled WGS sequence"/>
</dbReference>
<keyword evidence="1" id="KW-0812">Transmembrane</keyword>
<accession>A0ABW2WI46</accession>
<keyword evidence="1" id="KW-0472">Membrane</keyword>
<sequence length="147" mass="15192">MSQYARGATDQAALWSAAVAAVITLSLGEGRYDWLSLAVGAALALQIAAFYRPAPYAPGDVLNRATAAGGFGAVGGLVASMVLAWPVQMAVGTPPWCRAGGVDSDNCAGAEAYWWLGVVWLVSAVALSCWHWSTVVRRTAPVPSPSA</sequence>
<feature type="transmembrane region" description="Helical" evidence="1">
    <location>
        <begin position="12"/>
        <end position="28"/>
    </location>
</feature>
<feature type="transmembrane region" description="Helical" evidence="1">
    <location>
        <begin position="112"/>
        <end position="130"/>
    </location>
</feature>